<evidence type="ECO:0008006" key="5">
    <source>
        <dbReference type="Google" id="ProtNLM"/>
    </source>
</evidence>
<proteinExistence type="predicted"/>
<dbReference type="EMBL" id="DS989822">
    <property type="protein sequence ID" value="EFQ98687.1"/>
    <property type="molecule type" value="Genomic_DNA"/>
</dbReference>
<evidence type="ECO:0000256" key="2">
    <source>
        <dbReference type="SAM" id="SignalP"/>
    </source>
</evidence>
<organism evidence="4">
    <name type="scientific">Arthroderma gypseum (strain ATCC MYA-4604 / CBS 118893)</name>
    <name type="common">Microsporum gypseum</name>
    <dbReference type="NCBI Taxonomy" id="535722"/>
    <lineage>
        <taxon>Eukaryota</taxon>
        <taxon>Fungi</taxon>
        <taxon>Dikarya</taxon>
        <taxon>Ascomycota</taxon>
        <taxon>Pezizomycotina</taxon>
        <taxon>Eurotiomycetes</taxon>
        <taxon>Eurotiomycetidae</taxon>
        <taxon>Onygenales</taxon>
        <taxon>Arthrodermataceae</taxon>
        <taxon>Nannizzia</taxon>
    </lineage>
</organism>
<feature type="compositionally biased region" description="Basic and acidic residues" evidence="1">
    <location>
        <begin position="63"/>
        <end position="81"/>
    </location>
</feature>
<feature type="chain" id="PRO_5003198142" description="Secreted protein" evidence="2">
    <location>
        <begin position="21"/>
        <end position="103"/>
    </location>
</feature>
<dbReference type="HOGENOM" id="CLU_2263111_0_0_1"/>
<keyword evidence="4" id="KW-1185">Reference proteome</keyword>
<dbReference type="AlphaFoldDB" id="E5R2M9"/>
<accession>E5R2M9</accession>
<dbReference type="GeneID" id="10032974"/>
<keyword evidence="2" id="KW-0732">Signal</keyword>
<evidence type="ECO:0000313" key="4">
    <source>
        <dbReference type="Proteomes" id="UP000002669"/>
    </source>
</evidence>
<feature type="region of interest" description="Disordered" evidence="1">
    <location>
        <begin position="53"/>
        <end position="103"/>
    </location>
</feature>
<dbReference type="RefSeq" id="XP_003177639.1">
    <property type="nucleotide sequence ID" value="XM_003177591.1"/>
</dbReference>
<feature type="compositionally biased region" description="Low complexity" evidence="1">
    <location>
        <begin position="86"/>
        <end position="103"/>
    </location>
</feature>
<feature type="signal peptide" evidence="2">
    <location>
        <begin position="1"/>
        <end position="20"/>
    </location>
</feature>
<name>E5R2M9_ARTGP</name>
<dbReference type="InParanoid" id="E5R2M9"/>
<evidence type="ECO:0000256" key="1">
    <source>
        <dbReference type="SAM" id="MobiDB-lite"/>
    </source>
</evidence>
<dbReference type="VEuPathDB" id="FungiDB:MGYG_08945"/>
<sequence length="103" mass="11091">MAMATLMAFLTSHCCLSCCALPYRTLASLKRSPLTTEQTGLVTIASNLPRILPPSLALPRTRGPQDPRAREDADRQTHREPPTAASSTLSRLESSLSSLPISS</sequence>
<evidence type="ECO:0000313" key="3">
    <source>
        <dbReference type="EMBL" id="EFQ98687.1"/>
    </source>
</evidence>
<dbReference type="Proteomes" id="UP000002669">
    <property type="component" value="Unassembled WGS sequence"/>
</dbReference>
<reference evidence="4" key="1">
    <citation type="journal article" date="2012" name="MBio">
        <title>Comparative genome analysis of Trichophyton rubrum and related dermatophytes reveals candidate genes involved in infection.</title>
        <authorList>
            <person name="Martinez D.A."/>
            <person name="Oliver B.G."/>
            <person name="Graeser Y."/>
            <person name="Goldberg J.M."/>
            <person name="Li W."/>
            <person name="Martinez-Rossi N.M."/>
            <person name="Monod M."/>
            <person name="Shelest E."/>
            <person name="Barton R.C."/>
            <person name="Birch E."/>
            <person name="Brakhage A.A."/>
            <person name="Chen Z."/>
            <person name="Gurr S.J."/>
            <person name="Heiman D."/>
            <person name="Heitman J."/>
            <person name="Kosti I."/>
            <person name="Rossi A."/>
            <person name="Saif S."/>
            <person name="Samalova M."/>
            <person name="Saunders C.W."/>
            <person name="Shea T."/>
            <person name="Summerbell R.C."/>
            <person name="Xu J."/>
            <person name="Young S."/>
            <person name="Zeng Q."/>
            <person name="Birren B.W."/>
            <person name="Cuomo C.A."/>
            <person name="White T.C."/>
        </authorList>
    </citation>
    <scope>NUCLEOTIDE SEQUENCE [LARGE SCALE GENOMIC DNA]</scope>
    <source>
        <strain evidence="4">ATCC MYA-4604 / CBS 118893</strain>
    </source>
</reference>
<gene>
    <name evidence="3" type="ORF">MGYG_08945</name>
</gene>
<protein>
    <recommendedName>
        <fullName evidence="5">Secreted protein</fullName>
    </recommendedName>
</protein>